<dbReference type="InParanoid" id="A0A672F716"/>
<comment type="subcellular location">
    <subcellularLocation>
        <location evidence="1 13">Golgi apparatus membrane</location>
        <topology evidence="1 13">Single-pass type II membrane protein</topology>
    </subcellularLocation>
</comment>
<keyword evidence="15" id="KW-1185">Reference proteome</keyword>
<dbReference type="Pfam" id="PF01762">
    <property type="entry name" value="Galactosyl_T"/>
    <property type="match status" value="1"/>
</dbReference>
<evidence type="ECO:0000256" key="12">
    <source>
        <dbReference type="ARBA" id="ARBA00023180"/>
    </source>
</evidence>
<evidence type="ECO:0000256" key="1">
    <source>
        <dbReference type="ARBA" id="ARBA00004323"/>
    </source>
</evidence>
<protein>
    <recommendedName>
        <fullName evidence="13">Hexosyltransferase</fullName>
        <ecNumber evidence="13">2.4.1.-</ecNumber>
    </recommendedName>
</protein>
<keyword evidence="4 13" id="KW-0328">Glycosyltransferase</keyword>
<dbReference type="OMA" id="GMCMIRL"/>
<dbReference type="GO" id="GO:0016758">
    <property type="term" value="F:hexosyltransferase activity"/>
    <property type="evidence" value="ECO:0007669"/>
    <property type="project" value="InterPro"/>
</dbReference>
<keyword evidence="5" id="KW-0808">Transferase</keyword>
<dbReference type="AlphaFoldDB" id="A0A672F716"/>
<evidence type="ECO:0000256" key="13">
    <source>
        <dbReference type="RuleBase" id="RU363063"/>
    </source>
</evidence>
<organism evidence="14 15">
    <name type="scientific">Salarias fasciatus</name>
    <name type="common">Jewelled blenny</name>
    <name type="synonym">Blennius fasciatus</name>
    <dbReference type="NCBI Taxonomy" id="181472"/>
    <lineage>
        <taxon>Eukaryota</taxon>
        <taxon>Metazoa</taxon>
        <taxon>Chordata</taxon>
        <taxon>Craniata</taxon>
        <taxon>Vertebrata</taxon>
        <taxon>Euteleostomi</taxon>
        <taxon>Actinopterygii</taxon>
        <taxon>Neopterygii</taxon>
        <taxon>Teleostei</taxon>
        <taxon>Neoteleostei</taxon>
        <taxon>Acanthomorphata</taxon>
        <taxon>Ovalentaria</taxon>
        <taxon>Blenniimorphae</taxon>
        <taxon>Blenniiformes</taxon>
        <taxon>Blennioidei</taxon>
        <taxon>Blenniidae</taxon>
        <taxon>Salariinae</taxon>
        <taxon>Salarias</taxon>
    </lineage>
</organism>
<dbReference type="FunFam" id="3.90.550.50:FF:000001">
    <property type="entry name" value="Hexosyltransferase"/>
    <property type="match status" value="1"/>
</dbReference>
<keyword evidence="6" id="KW-0812">Transmembrane</keyword>
<dbReference type="GO" id="GO:0008194">
    <property type="term" value="F:UDP-glycosyltransferase activity"/>
    <property type="evidence" value="ECO:0007669"/>
    <property type="project" value="TreeGrafter"/>
</dbReference>
<evidence type="ECO:0000313" key="15">
    <source>
        <dbReference type="Proteomes" id="UP000472267"/>
    </source>
</evidence>
<reference evidence="14" key="2">
    <citation type="submission" date="2025-08" db="UniProtKB">
        <authorList>
            <consortium name="Ensembl"/>
        </authorList>
    </citation>
    <scope>IDENTIFICATION</scope>
</reference>
<evidence type="ECO:0000256" key="8">
    <source>
        <dbReference type="ARBA" id="ARBA00022989"/>
    </source>
</evidence>
<evidence type="ECO:0000256" key="6">
    <source>
        <dbReference type="ARBA" id="ARBA00022692"/>
    </source>
</evidence>
<dbReference type="PANTHER" id="PTHR11214">
    <property type="entry name" value="BETA-1,3-N-ACETYLGLUCOSAMINYLTRANSFERASE"/>
    <property type="match status" value="1"/>
</dbReference>
<keyword evidence="12" id="KW-0325">Glycoprotein</keyword>
<dbReference type="Gene3D" id="3.90.550.50">
    <property type="match status" value="1"/>
</dbReference>
<keyword evidence="9 13" id="KW-0333">Golgi apparatus</keyword>
<dbReference type="Proteomes" id="UP000472267">
    <property type="component" value="Chromosome 2"/>
</dbReference>
<evidence type="ECO:0000256" key="7">
    <source>
        <dbReference type="ARBA" id="ARBA00022968"/>
    </source>
</evidence>
<evidence type="ECO:0000256" key="5">
    <source>
        <dbReference type="ARBA" id="ARBA00022679"/>
    </source>
</evidence>
<evidence type="ECO:0000256" key="9">
    <source>
        <dbReference type="ARBA" id="ARBA00023034"/>
    </source>
</evidence>
<evidence type="ECO:0000256" key="11">
    <source>
        <dbReference type="ARBA" id="ARBA00023136"/>
    </source>
</evidence>
<comment type="pathway">
    <text evidence="2">Protein modification; protein glycosylation.</text>
</comment>
<evidence type="ECO:0000256" key="2">
    <source>
        <dbReference type="ARBA" id="ARBA00004922"/>
    </source>
</evidence>
<dbReference type="Ensembl" id="ENSSFAT00005002788.1">
    <property type="protein sequence ID" value="ENSSFAP00005002571.1"/>
    <property type="gene ID" value="ENSSFAG00005001826.1"/>
</dbReference>
<dbReference type="EC" id="2.4.1.-" evidence="13"/>
<dbReference type="GO" id="GO:0030311">
    <property type="term" value="P:poly-N-acetyllactosamine biosynthetic process"/>
    <property type="evidence" value="ECO:0007669"/>
    <property type="project" value="TreeGrafter"/>
</dbReference>
<dbReference type="GO" id="GO:0006629">
    <property type="term" value="P:lipid metabolic process"/>
    <property type="evidence" value="ECO:0007669"/>
    <property type="project" value="UniProtKB-KW"/>
</dbReference>
<proteinExistence type="inferred from homology"/>
<accession>A0A672F716</accession>
<dbReference type="GO" id="GO:0006493">
    <property type="term" value="P:protein O-linked glycosylation"/>
    <property type="evidence" value="ECO:0007669"/>
    <property type="project" value="TreeGrafter"/>
</dbReference>
<reference evidence="14" key="1">
    <citation type="submission" date="2019-06" db="EMBL/GenBank/DDBJ databases">
        <authorList>
            <consortium name="Wellcome Sanger Institute Data Sharing"/>
        </authorList>
    </citation>
    <scope>NUCLEOTIDE SEQUENCE [LARGE SCALE GENOMIC DNA]</scope>
</reference>
<dbReference type="PANTHER" id="PTHR11214:SF234">
    <property type="entry name" value="HEXOSYLTRANSFERASE"/>
    <property type="match status" value="1"/>
</dbReference>
<name>A0A672F716_SALFA</name>
<evidence type="ECO:0000256" key="3">
    <source>
        <dbReference type="ARBA" id="ARBA00008661"/>
    </source>
</evidence>
<dbReference type="GO" id="GO:0000139">
    <property type="term" value="C:Golgi membrane"/>
    <property type="evidence" value="ECO:0007669"/>
    <property type="project" value="UniProtKB-SubCell"/>
</dbReference>
<keyword evidence="10" id="KW-0443">Lipid metabolism</keyword>
<reference evidence="14" key="3">
    <citation type="submission" date="2025-09" db="UniProtKB">
        <authorList>
            <consortium name="Ensembl"/>
        </authorList>
    </citation>
    <scope>IDENTIFICATION</scope>
</reference>
<keyword evidence="11" id="KW-0472">Membrane</keyword>
<evidence type="ECO:0000256" key="10">
    <source>
        <dbReference type="ARBA" id="ARBA00023098"/>
    </source>
</evidence>
<keyword evidence="8" id="KW-1133">Transmembrane helix</keyword>
<dbReference type="InterPro" id="IPR002659">
    <property type="entry name" value="Glyco_trans_31"/>
</dbReference>
<keyword evidence="7" id="KW-0735">Signal-anchor</keyword>
<evidence type="ECO:0000313" key="14">
    <source>
        <dbReference type="Ensembl" id="ENSSFAP00005002571.1"/>
    </source>
</evidence>
<sequence length="451" mass="51884">MIGSCRCLPFIIVSQHFFKPAFCFRLLTFLPPLAVSGRVSRAHLPRFVAPGTFNNGIFSSQPKHFWDHRGHRALWNQLQLRADRHFNPILNLKKTTNQQNFNGLDGSFFENMTLFKTTSNFTKLPEQLQRFVSYMDRRDYPVLLQPGGECGAQAEGENERPLLLFAIKTTEGNFLNRQAIRQSWGREAGGYVRRVFLLGKRDSGEPSAAFSLVLKMESDRYGDMLQWDFHDTFFNLTLKDVLFWRWFSASCGDTAFVFKGDDDVFVNTPKMVAYLLDQLREPQAHKATRDFMVGDVIVGAPPSRDDSSKYFIPENFYRGFYPRYAGGGGVVYSGLLARRLHRVSQRVHLYPIDDVFVGMCMIRLNALPVYHPAFLTFDFPDQEEQEPCSYHKILLVHKRSPDQIRRLWANMTLTRRECGHVPLRVEKKTSGTPSEDALLEIPAVQIPRLPL</sequence>
<comment type="similarity">
    <text evidence="3 13">Belongs to the glycosyltransferase 31 family.</text>
</comment>
<evidence type="ECO:0000256" key="4">
    <source>
        <dbReference type="ARBA" id="ARBA00022676"/>
    </source>
</evidence>